<dbReference type="SUPFAM" id="SSF56281">
    <property type="entry name" value="Metallo-hydrolase/oxidoreductase"/>
    <property type="match status" value="1"/>
</dbReference>
<accession>A0A0M7A5I9</accession>
<dbReference type="Gene3D" id="3.60.15.10">
    <property type="entry name" value="Ribonuclease Z/Hydroxyacylglutathione hydrolase-like"/>
    <property type="match status" value="1"/>
</dbReference>
<dbReference type="PANTHER" id="PTHR42951">
    <property type="entry name" value="METALLO-BETA-LACTAMASE DOMAIN-CONTAINING"/>
    <property type="match status" value="1"/>
</dbReference>
<name>A0A0M7A5I9_9HYPH</name>
<sequence length="292" mass="31094">MQLLDRRTFLALSAATAATTLAKPVLAAIGGANIFTADLWGAAVDSAIIVGEESAVLIDAQLTMPNAARLADVIAATGKTLETICITHVHPDHHLGLVAIVDRFPDAKPVAHPQVQSQLSAAAKWMLRTMSQGTEPGTYADRVIIPEPMTSNTIMLEGERIEVLDPLHGDTDLLSAVHIPALDTLIASDFLYSGTHQWMAENTSPERVSRWRSSLDQLEAIGAGTIVPGHEGPGAVRDPSIFGTTRAYIDQWETALAATSNAEDLKAAMMVGNEDKALEWVLDSSVAAVYPS</sequence>
<dbReference type="InterPro" id="IPR006311">
    <property type="entry name" value="TAT_signal"/>
</dbReference>
<proteinExistence type="predicted"/>
<dbReference type="STRING" id="388408.LAX5112_02477"/>
<dbReference type="Proteomes" id="UP000053235">
    <property type="component" value="Unassembled WGS sequence"/>
</dbReference>
<protein>
    <submittedName>
        <fullName evidence="3">Arsenate reductase, glutaredoxin family</fullName>
    </submittedName>
</protein>
<gene>
    <name evidence="3" type="ORF">LAX5112_02477</name>
</gene>
<keyword evidence="4" id="KW-1185">Reference proteome</keyword>
<evidence type="ECO:0000313" key="4">
    <source>
        <dbReference type="Proteomes" id="UP000053235"/>
    </source>
</evidence>
<dbReference type="Pfam" id="PF00753">
    <property type="entry name" value="Lactamase_B"/>
    <property type="match status" value="1"/>
</dbReference>
<evidence type="ECO:0000313" key="3">
    <source>
        <dbReference type="EMBL" id="CTQ70348.1"/>
    </source>
</evidence>
<dbReference type="InterPro" id="IPR001279">
    <property type="entry name" value="Metallo-B-lactamas"/>
</dbReference>
<feature type="domain" description="Metallo-beta-lactamase" evidence="2">
    <location>
        <begin position="43"/>
        <end position="230"/>
    </location>
</feature>
<feature type="chain" id="PRO_5005809244" evidence="1">
    <location>
        <begin position="28"/>
        <end position="292"/>
    </location>
</feature>
<evidence type="ECO:0000256" key="1">
    <source>
        <dbReference type="SAM" id="SignalP"/>
    </source>
</evidence>
<reference evidence="4" key="1">
    <citation type="submission" date="2015-07" db="EMBL/GenBank/DDBJ databases">
        <authorList>
            <person name="Rodrigo-Torres Lidia"/>
            <person name="Arahal R.David."/>
        </authorList>
    </citation>
    <scope>NUCLEOTIDE SEQUENCE [LARGE SCALE GENOMIC DNA]</scope>
    <source>
        <strain evidence="4">CECT 5112</strain>
    </source>
</reference>
<dbReference type="RefSeq" id="WP_055672140.1">
    <property type="nucleotide sequence ID" value="NZ_CXWD01000008.1"/>
</dbReference>
<dbReference type="OrthoDB" id="7253658at2"/>
<dbReference type="InterPro" id="IPR050855">
    <property type="entry name" value="NDM-1-like"/>
</dbReference>
<keyword evidence="1" id="KW-0732">Signal</keyword>
<dbReference type="PANTHER" id="PTHR42951:SF14">
    <property type="entry name" value="METALLO-BETA-LACTAMASE SUPERFAMILY PROTEIN"/>
    <property type="match status" value="1"/>
</dbReference>
<dbReference type="PROSITE" id="PS51318">
    <property type="entry name" value="TAT"/>
    <property type="match status" value="1"/>
</dbReference>
<evidence type="ECO:0000259" key="2">
    <source>
        <dbReference type="SMART" id="SM00849"/>
    </source>
</evidence>
<dbReference type="SMART" id="SM00849">
    <property type="entry name" value="Lactamase_B"/>
    <property type="match status" value="1"/>
</dbReference>
<organism evidence="3 4">
    <name type="scientific">Roseibium alexandrii</name>
    <dbReference type="NCBI Taxonomy" id="388408"/>
    <lineage>
        <taxon>Bacteria</taxon>
        <taxon>Pseudomonadati</taxon>
        <taxon>Pseudomonadota</taxon>
        <taxon>Alphaproteobacteria</taxon>
        <taxon>Hyphomicrobiales</taxon>
        <taxon>Stappiaceae</taxon>
        <taxon>Roseibium</taxon>
    </lineage>
</organism>
<feature type="signal peptide" evidence="1">
    <location>
        <begin position="1"/>
        <end position="27"/>
    </location>
</feature>
<dbReference type="CDD" id="cd07739">
    <property type="entry name" value="metallo-hydrolase-like_MBL-fold"/>
    <property type="match status" value="1"/>
</dbReference>
<dbReference type="EMBL" id="CXWD01000008">
    <property type="protein sequence ID" value="CTQ70348.1"/>
    <property type="molecule type" value="Genomic_DNA"/>
</dbReference>
<dbReference type="InterPro" id="IPR036866">
    <property type="entry name" value="RibonucZ/Hydroxyglut_hydro"/>
</dbReference>
<dbReference type="AlphaFoldDB" id="A0A0M7A5I9"/>